<dbReference type="WBParaSite" id="SVE_0073100.1">
    <property type="protein sequence ID" value="SVE_0073100.1"/>
    <property type="gene ID" value="SVE_0073100"/>
</dbReference>
<name>A0A0K0EW32_STRVS</name>
<reference evidence="2" key="1">
    <citation type="submission" date="2014-07" db="EMBL/GenBank/DDBJ databases">
        <authorList>
            <person name="Martin A.A"/>
            <person name="De Silva N."/>
        </authorList>
    </citation>
    <scope>NUCLEOTIDE SEQUENCE</scope>
</reference>
<evidence type="ECO:0000256" key="1">
    <source>
        <dbReference type="SAM" id="MobiDB-lite"/>
    </source>
</evidence>
<keyword evidence="2" id="KW-1185">Reference proteome</keyword>
<protein>
    <submittedName>
        <fullName evidence="3">F-box domain-containing protein</fullName>
    </submittedName>
</protein>
<feature type="region of interest" description="Disordered" evidence="1">
    <location>
        <begin position="32"/>
        <end position="60"/>
    </location>
</feature>
<reference evidence="3" key="2">
    <citation type="submission" date="2015-08" db="UniProtKB">
        <authorList>
            <consortium name="WormBaseParasite"/>
        </authorList>
    </citation>
    <scope>IDENTIFICATION</scope>
</reference>
<organism evidence="2 3">
    <name type="scientific">Strongyloides venezuelensis</name>
    <name type="common">Threadworm</name>
    <dbReference type="NCBI Taxonomy" id="75913"/>
    <lineage>
        <taxon>Eukaryota</taxon>
        <taxon>Metazoa</taxon>
        <taxon>Ecdysozoa</taxon>
        <taxon>Nematoda</taxon>
        <taxon>Chromadorea</taxon>
        <taxon>Rhabditida</taxon>
        <taxon>Tylenchina</taxon>
        <taxon>Panagrolaimomorpha</taxon>
        <taxon>Strongyloidoidea</taxon>
        <taxon>Strongyloididae</taxon>
        <taxon>Strongyloides</taxon>
    </lineage>
</organism>
<evidence type="ECO:0000313" key="3">
    <source>
        <dbReference type="WBParaSite" id="SVE_0073100.1"/>
    </source>
</evidence>
<dbReference type="Proteomes" id="UP000035680">
    <property type="component" value="Unassembled WGS sequence"/>
</dbReference>
<proteinExistence type="predicted"/>
<dbReference type="AlphaFoldDB" id="A0A0K0EW32"/>
<feature type="compositionally biased region" description="Polar residues" evidence="1">
    <location>
        <begin position="38"/>
        <end position="56"/>
    </location>
</feature>
<dbReference type="Gene3D" id="3.80.10.10">
    <property type="entry name" value="Ribonuclease Inhibitor"/>
    <property type="match status" value="1"/>
</dbReference>
<accession>A0A0K0EW32</accession>
<evidence type="ECO:0000313" key="2">
    <source>
        <dbReference type="Proteomes" id="UP000035680"/>
    </source>
</evidence>
<dbReference type="InterPro" id="IPR032675">
    <property type="entry name" value="LRR_dom_sf"/>
</dbReference>
<sequence length="603" mass="70452">MVLTRLQVKKSANILEYSKGIFKKKSKKSVCKQKSNKDVNSNNLPTTETIIPSQSNEDGKFSPAEVVGNEDNLMSYIIKMIPNPEERKNLSAVSRRFYLLCNAKKNYVPFLKYLDRKPPPKRIQFPKRWSKHQPLILFSGTSLAISLPTYHSKTTKYLKKNKNVIGINRYKITNLEIESFNGHYMRFFDSLRCFENVETVTFNPLHPLPINFKIFNKFSTLKPKTLRFMCSSRSSVIKPLGRLDEIVQFIPKSVECVHFYCAPQEIDWIFAMANYIPERHFDTLVLSQHYLTNLLRLSDSKERMITLTKCFKNVKFCINQSLSYNVVRYFMDNSWIHNTAEGTKSIYYTKISLYKNPNIRFRPSIDELVPERFNNEYGFLNFEYFCLTTNESWTKPPPFYRSPFAFIVGMMRNLVTLEVTMKVFKTTNDIELFIGRLNPGLKNIKITNCEKIGEKTIKVLAERCKKINNISLESLNPSLIAIQSIIDLFEDLKGLSIYFCYDHNMLNAFTQLVGVNDLHSQGIAKWPKVDFLHIVFDSPQARDKDILKGIERFTPRKCGRFIIKYHPKTKNHHTDVSEIIINKSPNYYLNFIKLFTPPCWIKQ</sequence>